<dbReference type="AlphaFoldDB" id="A0AAE1DFV1"/>
<protein>
    <recommendedName>
        <fullName evidence="3">Endonuclease/exonuclease/phosphatase domain-containing protein</fullName>
    </recommendedName>
</protein>
<feature type="region of interest" description="Disordered" evidence="1">
    <location>
        <begin position="99"/>
        <end position="120"/>
    </location>
</feature>
<keyword evidence="2" id="KW-1133">Transmembrane helix</keyword>
<accession>A0AAE1DFV1</accession>
<keyword evidence="2" id="KW-0472">Membrane</keyword>
<comment type="caution">
    <text evidence="4">The sequence shown here is derived from an EMBL/GenBank/DDBJ whole genome shotgun (WGS) entry which is preliminary data.</text>
</comment>
<dbReference type="Gene3D" id="3.60.10.10">
    <property type="entry name" value="Endonuclease/exonuclease/phosphatase"/>
    <property type="match status" value="1"/>
</dbReference>
<dbReference type="InterPro" id="IPR036691">
    <property type="entry name" value="Endo/exonu/phosph_ase_sf"/>
</dbReference>
<dbReference type="CDD" id="cd09076">
    <property type="entry name" value="L1-EN"/>
    <property type="match status" value="1"/>
</dbReference>
<dbReference type="GO" id="GO:0003824">
    <property type="term" value="F:catalytic activity"/>
    <property type="evidence" value="ECO:0007669"/>
    <property type="project" value="InterPro"/>
</dbReference>
<evidence type="ECO:0000256" key="1">
    <source>
        <dbReference type="SAM" id="MobiDB-lite"/>
    </source>
</evidence>
<sequence>MRNLVADNDFDHMPIIGPPPLIAGVDLKPGVVGSPEVDAVEDVVINTVTFVVAVCFVAAVVVVVVVDVVVDGDDAGAVVVVFKAETATNNLYNSRKRLSEGPQGACMNGSGESRKEATGKTKEVLNAKTKTRIGFWNVRTMFETGKLAQVISEMNRYNLHILGVSESRWTGTGRLRTNTGETVLHSGRDDNIHTEGVAIVLKKGLEKSLMEWKPVNSRLIRIRLRGRHNNLSILQCYAPTNDHEEEDKDLFYEQLQAELNEIPRHDVITLMGDLNAKVGDDNNGAERTMGKFGCGSINNNGERLVEFCASNDLVIGGTLFNHPTIHRLTWYSPNGRDKNQIDHIAINGIWRGSLLDVRVKRGADVSSDHLLVIANIRLKLRRRDQRHADHRRLDVNKLKDPDVKRSFIIQIRIRFQALSDQENNTQQEMEDTNHLWNQVKTTYQEAGRTILGHRNERHKDWISQEAWQKIEERKDIKKKVLSTKSERIKTQQQQAYREADRAVKQIIRHDKRKHLEDMATQAEEAAYKGDQRTLYKITKQVCGKFRSITTAPIKNKEGQLLTSETAQEARWTEHFNEVLNRPAPETEPDIQEAEEDLDVATTPPTKEKIIRAIKSLRNNKAPGPDFLNAELFKSDPPLAAEILLPLLTTAWNKKEIPEDWNEGVIIKIPKKECWRMIESDLCKLSSFHTKSLRKIARIFWPRYITNEDLLEQCQQETIIIQRRWRWIGHVLRKEQDAIPRVAVQWRPEGHRKRGRPKTTWRRTAEAEAAAMGQSWGTLRMLAQDREQWKEFVAALIAYGKKGSK</sequence>
<feature type="domain" description="Endonuclease/exonuclease/phosphatase" evidence="3">
    <location>
        <begin position="136"/>
        <end position="369"/>
    </location>
</feature>
<reference evidence="4" key="1">
    <citation type="journal article" date="2023" name="G3 (Bethesda)">
        <title>A reference genome for the long-term kleptoplast-retaining sea slug Elysia crispata morphotype clarki.</title>
        <authorList>
            <person name="Eastman K.E."/>
            <person name="Pendleton A.L."/>
            <person name="Shaikh M.A."/>
            <person name="Suttiyut T."/>
            <person name="Ogas R."/>
            <person name="Tomko P."/>
            <person name="Gavelis G."/>
            <person name="Widhalm J.R."/>
            <person name="Wisecaver J.H."/>
        </authorList>
    </citation>
    <scope>NUCLEOTIDE SEQUENCE</scope>
    <source>
        <strain evidence="4">ECLA1</strain>
    </source>
</reference>
<dbReference type="InterPro" id="IPR005135">
    <property type="entry name" value="Endo/exonuclease/phosphatase"/>
</dbReference>
<keyword evidence="2" id="KW-0812">Transmembrane</keyword>
<keyword evidence="5" id="KW-1185">Reference proteome</keyword>
<dbReference type="EMBL" id="JAWDGP010003969">
    <property type="protein sequence ID" value="KAK3769109.1"/>
    <property type="molecule type" value="Genomic_DNA"/>
</dbReference>
<dbReference type="PANTHER" id="PTHR19446">
    <property type="entry name" value="REVERSE TRANSCRIPTASES"/>
    <property type="match status" value="1"/>
</dbReference>
<organism evidence="4 5">
    <name type="scientific">Elysia crispata</name>
    <name type="common">lettuce slug</name>
    <dbReference type="NCBI Taxonomy" id="231223"/>
    <lineage>
        <taxon>Eukaryota</taxon>
        <taxon>Metazoa</taxon>
        <taxon>Spiralia</taxon>
        <taxon>Lophotrochozoa</taxon>
        <taxon>Mollusca</taxon>
        <taxon>Gastropoda</taxon>
        <taxon>Heterobranchia</taxon>
        <taxon>Euthyneura</taxon>
        <taxon>Panpulmonata</taxon>
        <taxon>Sacoglossa</taxon>
        <taxon>Placobranchoidea</taxon>
        <taxon>Plakobranchidae</taxon>
        <taxon>Elysia</taxon>
    </lineage>
</organism>
<dbReference type="Proteomes" id="UP001283361">
    <property type="component" value="Unassembled WGS sequence"/>
</dbReference>
<gene>
    <name evidence="4" type="ORF">RRG08_051569</name>
</gene>
<evidence type="ECO:0000259" key="3">
    <source>
        <dbReference type="Pfam" id="PF03372"/>
    </source>
</evidence>
<evidence type="ECO:0000256" key="2">
    <source>
        <dbReference type="SAM" id="Phobius"/>
    </source>
</evidence>
<dbReference type="SUPFAM" id="SSF56219">
    <property type="entry name" value="DNase I-like"/>
    <property type="match status" value="1"/>
</dbReference>
<evidence type="ECO:0000313" key="5">
    <source>
        <dbReference type="Proteomes" id="UP001283361"/>
    </source>
</evidence>
<proteinExistence type="predicted"/>
<feature type="transmembrane region" description="Helical" evidence="2">
    <location>
        <begin position="43"/>
        <end position="66"/>
    </location>
</feature>
<name>A0AAE1DFV1_9GAST</name>
<dbReference type="Pfam" id="PF03372">
    <property type="entry name" value="Exo_endo_phos"/>
    <property type="match status" value="1"/>
</dbReference>
<evidence type="ECO:0000313" key="4">
    <source>
        <dbReference type="EMBL" id="KAK3769109.1"/>
    </source>
</evidence>